<sequence length="257" mass="29812">MNTYPVSSLILKRIICNESEARKRRKLSSTATDEKVKTVWLISDGDNCEEINKTATTFFQGMINSIEIFTGLNKCVDFLTDLNDTTIFLIVSREIDQQDAVLLESLSQVKSIYVLHCDKTKNKQSIPLCKKVRGIYTNMKSMCETLKEDIRHSNRNLIPMNVISQTSAINLDELDPAFMYSQLLKEIILDMPHDDNEKKILVNFSTKKYADSHAQMAIITEFDQQYDKPSPVWWYTRECFLYWMLNLALRTHDTETI</sequence>
<organism evidence="1 2">
    <name type="scientific">Rotaria magnacalcarata</name>
    <dbReference type="NCBI Taxonomy" id="392030"/>
    <lineage>
        <taxon>Eukaryota</taxon>
        <taxon>Metazoa</taxon>
        <taxon>Spiralia</taxon>
        <taxon>Gnathifera</taxon>
        <taxon>Rotifera</taxon>
        <taxon>Eurotatoria</taxon>
        <taxon>Bdelloidea</taxon>
        <taxon>Philodinida</taxon>
        <taxon>Philodinidae</taxon>
        <taxon>Rotaria</taxon>
    </lineage>
</organism>
<reference evidence="1" key="1">
    <citation type="submission" date="2021-02" db="EMBL/GenBank/DDBJ databases">
        <authorList>
            <person name="Nowell W R."/>
        </authorList>
    </citation>
    <scope>NUCLEOTIDE SEQUENCE</scope>
</reference>
<dbReference type="EMBL" id="CAJOBJ010248700">
    <property type="protein sequence ID" value="CAF5090005.1"/>
    <property type="molecule type" value="Genomic_DNA"/>
</dbReference>
<dbReference type="AlphaFoldDB" id="A0A8S3EX52"/>
<feature type="non-terminal residue" evidence="1">
    <location>
        <position position="257"/>
    </location>
</feature>
<name>A0A8S3EX52_9BILA</name>
<proteinExistence type="predicted"/>
<protein>
    <submittedName>
        <fullName evidence="1">Uncharacterized protein</fullName>
    </submittedName>
</protein>
<gene>
    <name evidence="1" type="ORF">GIL414_LOCUS62187</name>
</gene>
<evidence type="ECO:0000313" key="1">
    <source>
        <dbReference type="EMBL" id="CAF5090005.1"/>
    </source>
</evidence>
<comment type="caution">
    <text evidence="1">The sequence shown here is derived from an EMBL/GenBank/DDBJ whole genome shotgun (WGS) entry which is preliminary data.</text>
</comment>
<dbReference type="Proteomes" id="UP000681720">
    <property type="component" value="Unassembled WGS sequence"/>
</dbReference>
<evidence type="ECO:0000313" key="2">
    <source>
        <dbReference type="Proteomes" id="UP000681720"/>
    </source>
</evidence>
<accession>A0A8S3EX52</accession>